<dbReference type="Proteomes" id="UP001153269">
    <property type="component" value="Unassembled WGS sequence"/>
</dbReference>
<keyword evidence="1" id="KW-0472">Membrane</keyword>
<dbReference type="InterPro" id="IPR023298">
    <property type="entry name" value="ATPase_P-typ_TM_dom_sf"/>
</dbReference>
<sequence length="121" mass="14007">MAGFLVLHTAVISLSYVHRSQPLWKKSPFSNTWWCLTVPVVLLSQLVQATVDYQLWRDRSSSLTFNLSDIPLLAWVLVSLSPLLVVVVNEVVKLHEIRVRVRYQKRQKLQFETKLGMNSPF</sequence>
<keyword evidence="3" id="KW-1185">Reference proteome</keyword>
<keyword evidence="1" id="KW-1133">Transmembrane helix</keyword>
<evidence type="ECO:0000256" key="1">
    <source>
        <dbReference type="SAM" id="Phobius"/>
    </source>
</evidence>
<organism evidence="2 3">
    <name type="scientific">Pleuronectes platessa</name>
    <name type="common">European plaice</name>
    <dbReference type="NCBI Taxonomy" id="8262"/>
    <lineage>
        <taxon>Eukaryota</taxon>
        <taxon>Metazoa</taxon>
        <taxon>Chordata</taxon>
        <taxon>Craniata</taxon>
        <taxon>Vertebrata</taxon>
        <taxon>Euteleostomi</taxon>
        <taxon>Actinopterygii</taxon>
        <taxon>Neopterygii</taxon>
        <taxon>Teleostei</taxon>
        <taxon>Neoteleostei</taxon>
        <taxon>Acanthomorphata</taxon>
        <taxon>Carangaria</taxon>
        <taxon>Pleuronectiformes</taxon>
        <taxon>Pleuronectoidei</taxon>
        <taxon>Pleuronectidae</taxon>
        <taxon>Pleuronectes</taxon>
    </lineage>
</organism>
<dbReference type="PANTHER" id="PTHR13219:SF6">
    <property type="entry name" value="TRANSMEMBRANE PROTEIN 94"/>
    <property type="match status" value="1"/>
</dbReference>
<keyword evidence="1" id="KW-0812">Transmembrane</keyword>
<feature type="transmembrane region" description="Helical" evidence="1">
    <location>
        <begin position="72"/>
        <end position="92"/>
    </location>
</feature>
<name>A0A9N7W0B1_PLEPL</name>
<dbReference type="AlphaFoldDB" id="A0A9N7W0B1"/>
<dbReference type="EMBL" id="CADEAL010004404">
    <property type="protein sequence ID" value="CAB1458885.1"/>
    <property type="molecule type" value="Genomic_DNA"/>
</dbReference>
<gene>
    <name evidence="2" type="ORF">PLEPLA_LOCUS46719</name>
</gene>
<comment type="caution">
    <text evidence="2">The sequence shown here is derived from an EMBL/GenBank/DDBJ whole genome shotgun (WGS) entry which is preliminary data.</text>
</comment>
<accession>A0A9N7W0B1</accession>
<proteinExistence type="predicted"/>
<dbReference type="PANTHER" id="PTHR13219">
    <property type="entry name" value="TRANSMEMBRANE PROTEIN 94"/>
    <property type="match status" value="1"/>
</dbReference>
<evidence type="ECO:0008006" key="4">
    <source>
        <dbReference type="Google" id="ProtNLM"/>
    </source>
</evidence>
<evidence type="ECO:0000313" key="3">
    <source>
        <dbReference type="Proteomes" id="UP001153269"/>
    </source>
</evidence>
<reference evidence="2" key="1">
    <citation type="submission" date="2020-03" db="EMBL/GenBank/DDBJ databases">
        <authorList>
            <person name="Weist P."/>
        </authorList>
    </citation>
    <scope>NUCLEOTIDE SEQUENCE</scope>
</reference>
<dbReference type="InterPro" id="IPR039720">
    <property type="entry name" value="TMEM94"/>
</dbReference>
<evidence type="ECO:0000313" key="2">
    <source>
        <dbReference type="EMBL" id="CAB1458885.1"/>
    </source>
</evidence>
<protein>
    <recommendedName>
        <fullName evidence="4">Transmembrane protein 94</fullName>
    </recommendedName>
</protein>
<dbReference type="Gene3D" id="1.20.1110.10">
    <property type="entry name" value="Calcium-transporting ATPase, transmembrane domain"/>
    <property type="match status" value="1"/>
</dbReference>
<dbReference type="SUPFAM" id="SSF81665">
    <property type="entry name" value="Calcium ATPase, transmembrane domain M"/>
    <property type="match status" value="1"/>
</dbReference>